<gene>
    <name evidence="1" type="ORF">CJ030_MR4G024769</name>
</gene>
<keyword evidence="2" id="KW-1185">Reference proteome</keyword>
<dbReference type="Proteomes" id="UP000516437">
    <property type="component" value="Chromosome 4"/>
</dbReference>
<accession>A0A6A1VVZ2</accession>
<evidence type="ECO:0000313" key="2">
    <source>
        <dbReference type="Proteomes" id="UP000516437"/>
    </source>
</evidence>
<dbReference type="EMBL" id="RXIC02000022">
    <property type="protein sequence ID" value="KAB1216216.1"/>
    <property type="molecule type" value="Genomic_DNA"/>
</dbReference>
<comment type="caution">
    <text evidence="1">The sequence shown here is derived from an EMBL/GenBank/DDBJ whole genome shotgun (WGS) entry which is preliminary data.</text>
</comment>
<name>A0A6A1VVZ2_9ROSI</name>
<dbReference type="AlphaFoldDB" id="A0A6A1VVZ2"/>
<proteinExistence type="predicted"/>
<organism evidence="1 2">
    <name type="scientific">Morella rubra</name>
    <name type="common">Chinese bayberry</name>
    <dbReference type="NCBI Taxonomy" id="262757"/>
    <lineage>
        <taxon>Eukaryota</taxon>
        <taxon>Viridiplantae</taxon>
        <taxon>Streptophyta</taxon>
        <taxon>Embryophyta</taxon>
        <taxon>Tracheophyta</taxon>
        <taxon>Spermatophyta</taxon>
        <taxon>Magnoliopsida</taxon>
        <taxon>eudicotyledons</taxon>
        <taxon>Gunneridae</taxon>
        <taxon>Pentapetalae</taxon>
        <taxon>rosids</taxon>
        <taxon>fabids</taxon>
        <taxon>Fagales</taxon>
        <taxon>Myricaceae</taxon>
        <taxon>Morella</taxon>
    </lineage>
</organism>
<sequence>MIGDAGRSAIGLTNAAPGWRFLVASDSLGGFAPISRSTPKHRTGVRWPKGGQPCAYWLCSGHQWVGWLLADLPFLPWYLKQHLGHKDALSLGLGTERMQSK</sequence>
<protein>
    <submittedName>
        <fullName evidence="1">Uncharacterized protein</fullName>
    </submittedName>
</protein>
<evidence type="ECO:0000313" key="1">
    <source>
        <dbReference type="EMBL" id="KAB1216216.1"/>
    </source>
</evidence>
<reference evidence="1 2" key="1">
    <citation type="journal article" date="2019" name="Plant Biotechnol. J.">
        <title>The red bayberry genome and genetic basis of sex determination.</title>
        <authorList>
            <person name="Jia H.M."/>
            <person name="Jia H.J."/>
            <person name="Cai Q.L."/>
            <person name="Wang Y."/>
            <person name="Zhao H.B."/>
            <person name="Yang W.F."/>
            <person name="Wang G.Y."/>
            <person name="Li Y.H."/>
            <person name="Zhan D.L."/>
            <person name="Shen Y.T."/>
            <person name="Niu Q.F."/>
            <person name="Chang L."/>
            <person name="Qiu J."/>
            <person name="Zhao L."/>
            <person name="Xie H.B."/>
            <person name="Fu W.Y."/>
            <person name="Jin J."/>
            <person name="Li X.W."/>
            <person name="Jiao Y."/>
            <person name="Zhou C.C."/>
            <person name="Tu T."/>
            <person name="Chai C.Y."/>
            <person name="Gao J.L."/>
            <person name="Fan L.J."/>
            <person name="van de Weg E."/>
            <person name="Wang J.Y."/>
            <person name="Gao Z.S."/>
        </authorList>
    </citation>
    <scope>NUCLEOTIDE SEQUENCE [LARGE SCALE GENOMIC DNA]</scope>
    <source>
        <tissue evidence="1">Leaves</tissue>
    </source>
</reference>